<name>A0A6D2LAI1_9BRAS</name>
<organism evidence="2 3">
    <name type="scientific">Microthlaspi erraticum</name>
    <dbReference type="NCBI Taxonomy" id="1685480"/>
    <lineage>
        <taxon>Eukaryota</taxon>
        <taxon>Viridiplantae</taxon>
        <taxon>Streptophyta</taxon>
        <taxon>Embryophyta</taxon>
        <taxon>Tracheophyta</taxon>
        <taxon>Spermatophyta</taxon>
        <taxon>Magnoliopsida</taxon>
        <taxon>eudicotyledons</taxon>
        <taxon>Gunneridae</taxon>
        <taxon>Pentapetalae</taxon>
        <taxon>rosids</taxon>
        <taxon>malvids</taxon>
        <taxon>Brassicales</taxon>
        <taxon>Brassicaceae</taxon>
        <taxon>Coluteocarpeae</taxon>
        <taxon>Microthlaspi</taxon>
    </lineage>
</organism>
<dbReference type="Pfam" id="PF11926">
    <property type="entry name" value="DUF3444"/>
    <property type="match status" value="2"/>
</dbReference>
<dbReference type="EMBL" id="CACVBM020001906">
    <property type="protein sequence ID" value="CAA7061908.1"/>
    <property type="molecule type" value="Genomic_DNA"/>
</dbReference>
<dbReference type="Proteomes" id="UP000467841">
    <property type="component" value="Unassembled WGS sequence"/>
</dbReference>
<gene>
    <name evidence="2" type="ORF">MERR_LOCUS49144</name>
</gene>
<dbReference type="PANTHER" id="PTHR45089">
    <property type="entry name" value="DNAJ HEAT SHOCK AMINO-TERMINAL DOMAIN PROTEIN-RELATED"/>
    <property type="match status" value="1"/>
</dbReference>
<proteinExistence type="predicted"/>
<reference evidence="2" key="1">
    <citation type="submission" date="2020-01" db="EMBL/GenBank/DDBJ databases">
        <authorList>
            <person name="Mishra B."/>
        </authorList>
    </citation>
    <scope>NUCLEOTIDE SEQUENCE [LARGE SCALE GENOMIC DNA]</scope>
</reference>
<accession>A0A6D2LAI1</accession>
<feature type="domain" description="DUF3444" evidence="1">
    <location>
        <begin position="503"/>
        <end position="718"/>
    </location>
</feature>
<evidence type="ECO:0000313" key="3">
    <source>
        <dbReference type="Proteomes" id="UP000467841"/>
    </source>
</evidence>
<keyword evidence="3" id="KW-1185">Reference proteome</keyword>
<dbReference type="InterPro" id="IPR024593">
    <property type="entry name" value="DUF3444"/>
</dbReference>
<dbReference type="PANTHER" id="PTHR45089:SF50">
    <property type="entry name" value="DNAJ HEAT SHOCK AMINO-TERMINAL DOMAIN PROTEIN-RELATED"/>
    <property type="match status" value="1"/>
</dbReference>
<comment type="caution">
    <text evidence="2">The sequence shown here is derived from an EMBL/GenBank/DDBJ whole genome shotgun (WGS) entry which is preliminary data.</text>
</comment>
<feature type="domain" description="DUF3444" evidence="1">
    <location>
        <begin position="264"/>
        <end position="466"/>
    </location>
</feature>
<dbReference type="OrthoDB" id="10250354at2759"/>
<evidence type="ECO:0000259" key="1">
    <source>
        <dbReference type="Pfam" id="PF11926"/>
    </source>
</evidence>
<evidence type="ECO:0000313" key="2">
    <source>
        <dbReference type="EMBL" id="CAA7061908.1"/>
    </source>
</evidence>
<sequence>MSYINKRIICKCNKKFKAVPGTHLPGGKESSPGLSCAVTVGEKRKRSECGDGYNAANRILVLNNRRRASIDNRDAREDSESGKQVHEAAIDKAVDNIRRGLNDNGDAVRREESGWGKQLYEVEINIVKTFPSVINTKQKIGRDQDAQMGAVIDNNRHGFNDGEDALNENQDDVRSSGSFEVDANSEDVIDRALVNNTRAFNDDEDAGRREELGCGRQLHEVEETLPANRMFNEDQDAVGSSGNLEVDKDSGLCDSGPGVAVKISECAGPRFNDFNKARERAHFSDCQTWALFDAADGMPRQYAVIRKVSAPSFGLRITYLEPDPDDEREILWCDEDLPVSVGKFRFGKNQNTKDRSIFSHRIRCQGCIMTGEFSVSPRKGETWALFKKWDIDWSSEPDSHRKYEYDIVEILSGKADGAGVSVAILHKAKGFASVFFRMGSGDADTIQIPSHSLYRFSHRIPSFKMKRVDMKGVPKDAYELDQAALPESMEEKIVPTHLYAEPKPEALCFPWKGKVFQTGQIWSLYSGNVSMPLYYCRIQKITLIRALEQEPELKLHVGRLKAMPFPEEVIQWEDKRMPVGCGTFLVREINGVITTDDVSHQILPQTSLEGDEYTIVPKIGDVWAIYRLWTCDKKFKDVGCFDYDIVEVLDDTMDYKVLALEAALKVNEGGAKKTVFRAAERRHPGCEDEDGPEVIFTIPKSKMLRFSHQVPASRVTKEIEGEMKELFEVDSRALPTNVRVQDR</sequence>
<protein>
    <recommendedName>
        <fullName evidence="1">DUF3444 domain-containing protein</fullName>
    </recommendedName>
</protein>
<dbReference type="AlphaFoldDB" id="A0A6D2LAI1"/>